<feature type="compositionally biased region" description="Basic and acidic residues" evidence="1">
    <location>
        <begin position="45"/>
        <end position="55"/>
    </location>
</feature>
<feature type="region of interest" description="Disordered" evidence="1">
    <location>
        <begin position="33"/>
        <end position="55"/>
    </location>
</feature>
<evidence type="ECO:0000313" key="3">
    <source>
        <dbReference type="Proteomes" id="UP000000763"/>
    </source>
</evidence>
<name>Q69IT0_ORYSJ</name>
<evidence type="ECO:0000256" key="1">
    <source>
        <dbReference type="SAM" id="MobiDB-lite"/>
    </source>
</evidence>
<accession>Q69IT0</accession>
<sequence length="55" mass="6377">MTSGRKIKKLTKEDLTEESDKILRNTWRHLGRNFLHNTSGPTKASSKETSRYLKS</sequence>
<feature type="compositionally biased region" description="Polar residues" evidence="1">
    <location>
        <begin position="35"/>
        <end position="44"/>
    </location>
</feature>
<gene>
    <name evidence="2" type="primary">B1042B08.16</name>
</gene>
<dbReference type="AlphaFoldDB" id="Q69IT0"/>
<evidence type="ECO:0000313" key="2">
    <source>
        <dbReference type="EMBL" id="BAD32101.1"/>
    </source>
</evidence>
<proteinExistence type="predicted"/>
<reference evidence="3" key="2">
    <citation type="journal article" date="2008" name="Nucleic Acids Res.">
        <title>The rice annotation project database (RAP-DB): 2008 update.</title>
        <authorList>
            <consortium name="The rice annotation project (RAP)"/>
        </authorList>
    </citation>
    <scope>GENOME REANNOTATION</scope>
    <source>
        <strain evidence="3">cv. Nipponbare</strain>
    </source>
</reference>
<dbReference type="Proteomes" id="UP000000763">
    <property type="component" value="Chromosome 7"/>
</dbReference>
<dbReference type="EMBL" id="AP006626">
    <property type="protein sequence ID" value="BAD32101.1"/>
    <property type="molecule type" value="Genomic_DNA"/>
</dbReference>
<protein>
    <submittedName>
        <fullName evidence="2">Uncharacterized protein</fullName>
    </submittedName>
</protein>
<reference evidence="3" key="1">
    <citation type="journal article" date="2005" name="Nature">
        <title>The map-based sequence of the rice genome.</title>
        <authorList>
            <consortium name="International rice genome sequencing project (IRGSP)"/>
            <person name="Matsumoto T."/>
            <person name="Wu J."/>
            <person name="Kanamori H."/>
            <person name="Katayose Y."/>
            <person name="Fujisawa M."/>
            <person name="Namiki N."/>
            <person name="Mizuno H."/>
            <person name="Yamamoto K."/>
            <person name="Antonio B.A."/>
            <person name="Baba T."/>
            <person name="Sakata K."/>
            <person name="Nagamura Y."/>
            <person name="Aoki H."/>
            <person name="Arikawa K."/>
            <person name="Arita K."/>
            <person name="Bito T."/>
            <person name="Chiden Y."/>
            <person name="Fujitsuka N."/>
            <person name="Fukunaka R."/>
            <person name="Hamada M."/>
            <person name="Harada C."/>
            <person name="Hayashi A."/>
            <person name="Hijishita S."/>
            <person name="Honda M."/>
            <person name="Hosokawa S."/>
            <person name="Ichikawa Y."/>
            <person name="Idonuma A."/>
            <person name="Iijima M."/>
            <person name="Ikeda M."/>
            <person name="Ikeno M."/>
            <person name="Ito K."/>
            <person name="Ito S."/>
            <person name="Ito T."/>
            <person name="Ito Y."/>
            <person name="Ito Y."/>
            <person name="Iwabuchi A."/>
            <person name="Kamiya K."/>
            <person name="Karasawa W."/>
            <person name="Kurita K."/>
            <person name="Katagiri S."/>
            <person name="Kikuta A."/>
            <person name="Kobayashi H."/>
            <person name="Kobayashi N."/>
            <person name="Machita K."/>
            <person name="Maehara T."/>
            <person name="Masukawa M."/>
            <person name="Mizubayashi T."/>
            <person name="Mukai Y."/>
            <person name="Nagasaki H."/>
            <person name="Nagata Y."/>
            <person name="Naito S."/>
            <person name="Nakashima M."/>
            <person name="Nakama Y."/>
            <person name="Nakamichi Y."/>
            <person name="Nakamura M."/>
            <person name="Meguro A."/>
            <person name="Negishi M."/>
            <person name="Ohta I."/>
            <person name="Ohta T."/>
            <person name="Okamoto M."/>
            <person name="Ono N."/>
            <person name="Saji S."/>
            <person name="Sakaguchi M."/>
            <person name="Sakai K."/>
            <person name="Shibata M."/>
            <person name="Shimokawa T."/>
            <person name="Song J."/>
            <person name="Takazaki Y."/>
            <person name="Terasawa K."/>
            <person name="Tsugane M."/>
            <person name="Tsuji K."/>
            <person name="Ueda S."/>
            <person name="Waki K."/>
            <person name="Yamagata H."/>
            <person name="Yamamoto M."/>
            <person name="Yamamoto S."/>
            <person name="Yamane H."/>
            <person name="Yoshiki S."/>
            <person name="Yoshihara R."/>
            <person name="Yukawa K."/>
            <person name="Zhong H."/>
            <person name="Yano M."/>
            <person name="Yuan Q."/>
            <person name="Ouyang S."/>
            <person name="Liu J."/>
            <person name="Jones K.M."/>
            <person name="Gansberger K."/>
            <person name="Moffat K."/>
            <person name="Hill J."/>
            <person name="Bera J."/>
            <person name="Fadrosh D."/>
            <person name="Jin S."/>
            <person name="Johri S."/>
            <person name="Kim M."/>
            <person name="Overton L."/>
            <person name="Reardon M."/>
            <person name="Tsitrin T."/>
            <person name="Vuong H."/>
            <person name="Weaver B."/>
            <person name="Ciecko A."/>
            <person name="Tallon L."/>
            <person name="Jackson J."/>
            <person name="Pai G."/>
            <person name="Aken S.V."/>
            <person name="Utterback T."/>
            <person name="Reidmuller S."/>
            <person name="Feldblyum T."/>
            <person name="Hsiao J."/>
            <person name="Zismann V."/>
            <person name="Iobst S."/>
            <person name="de Vazeille A.R."/>
            <person name="Buell C.R."/>
            <person name="Ying K."/>
            <person name="Li Y."/>
            <person name="Lu T."/>
            <person name="Huang Y."/>
            <person name="Zhao Q."/>
            <person name="Feng Q."/>
            <person name="Zhang L."/>
            <person name="Zhu J."/>
            <person name="Weng Q."/>
            <person name="Mu J."/>
            <person name="Lu Y."/>
            <person name="Fan D."/>
            <person name="Liu Y."/>
            <person name="Guan J."/>
            <person name="Zhang Y."/>
            <person name="Yu S."/>
            <person name="Liu X."/>
            <person name="Zhang Y."/>
            <person name="Hong G."/>
            <person name="Han B."/>
            <person name="Choisne N."/>
            <person name="Demange N."/>
            <person name="Orjeda G."/>
            <person name="Samain S."/>
            <person name="Cattolico L."/>
            <person name="Pelletier E."/>
            <person name="Couloux A."/>
            <person name="Segurens B."/>
            <person name="Wincker P."/>
            <person name="D'Hont A."/>
            <person name="Scarpelli C."/>
            <person name="Weissenbach J."/>
            <person name="Salanoubat M."/>
            <person name="Quetier F."/>
            <person name="Yu Y."/>
            <person name="Kim H.R."/>
            <person name="Rambo T."/>
            <person name="Currie J."/>
            <person name="Collura K."/>
            <person name="Luo M."/>
            <person name="Yang T."/>
            <person name="Ammiraju J.S.S."/>
            <person name="Engler F."/>
            <person name="Soderlund C."/>
            <person name="Wing R.A."/>
            <person name="Palmer L.E."/>
            <person name="de la Bastide M."/>
            <person name="Spiegel L."/>
            <person name="Nascimento L."/>
            <person name="Zutavern T."/>
            <person name="O'Shaughnessy A."/>
            <person name="Dike S."/>
            <person name="Dedhia N."/>
            <person name="Preston R."/>
            <person name="Balija V."/>
            <person name="McCombie W.R."/>
            <person name="Chow T."/>
            <person name="Chen H."/>
            <person name="Chung M."/>
            <person name="Chen C."/>
            <person name="Shaw J."/>
            <person name="Wu H."/>
            <person name="Hsiao K."/>
            <person name="Chao Y."/>
            <person name="Chu M."/>
            <person name="Cheng C."/>
            <person name="Hour A."/>
            <person name="Lee P."/>
            <person name="Lin S."/>
            <person name="Lin Y."/>
            <person name="Liou J."/>
            <person name="Liu S."/>
            <person name="Hsing Y."/>
            <person name="Raghuvanshi S."/>
            <person name="Mohanty A."/>
            <person name="Bharti A.K."/>
            <person name="Gaur A."/>
            <person name="Gupta V."/>
            <person name="Kumar D."/>
            <person name="Ravi V."/>
            <person name="Vij S."/>
            <person name="Kapur A."/>
            <person name="Khurana P."/>
            <person name="Khurana P."/>
            <person name="Khurana J.P."/>
            <person name="Tyagi A.K."/>
            <person name="Gaikwad K."/>
            <person name="Singh A."/>
            <person name="Dalal V."/>
            <person name="Srivastava S."/>
            <person name="Dixit A."/>
            <person name="Pal A.K."/>
            <person name="Ghazi I.A."/>
            <person name="Yadav M."/>
            <person name="Pandit A."/>
            <person name="Bhargava A."/>
            <person name="Sureshbabu K."/>
            <person name="Batra K."/>
            <person name="Sharma T.R."/>
            <person name="Mohapatra T."/>
            <person name="Singh N.K."/>
            <person name="Messing J."/>
            <person name="Nelson A.B."/>
            <person name="Fuks G."/>
            <person name="Kavchok S."/>
            <person name="Keizer G."/>
            <person name="Linton E."/>
            <person name="Llaca V."/>
            <person name="Song R."/>
            <person name="Tanyolac B."/>
            <person name="Young S."/>
            <person name="Ho-Il K."/>
            <person name="Hahn J.H."/>
            <person name="Sangsakoo G."/>
            <person name="Vanavichit A."/>
            <person name="de Mattos Luiz.A.T."/>
            <person name="Zimmer P.D."/>
            <person name="Malone G."/>
            <person name="Dellagostin O."/>
            <person name="de Oliveira A.C."/>
            <person name="Bevan M."/>
            <person name="Bancroft I."/>
            <person name="Minx P."/>
            <person name="Cordum H."/>
            <person name="Wilson R."/>
            <person name="Cheng Z."/>
            <person name="Jin W."/>
            <person name="Jiang J."/>
            <person name="Leong S.A."/>
            <person name="Iwama H."/>
            <person name="Gojobori T."/>
            <person name="Itoh T."/>
            <person name="Niimura Y."/>
            <person name="Fujii Y."/>
            <person name="Habara T."/>
            <person name="Sakai H."/>
            <person name="Sato Y."/>
            <person name="Wilson G."/>
            <person name="Kumar K."/>
            <person name="McCouch S."/>
            <person name="Juretic N."/>
            <person name="Hoen D."/>
            <person name="Wright S."/>
            <person name="Bruskiewich R."/>
            <person name="Bureau T."/>
            <person name="Miyao A."/>
            <person name="Hirochika H."/>
            <person name="Nishikawa T."/>
            <person name="Kadowaki K."/>
            <person name="Sugiura M."/>
            <person name="Burr B."/>
            <person name="Sasaki T."/>
        </authorList>
    </citation>
    <scope>NUCLEOTIDE SEQUENCE [LARGE SCALE GENOMIC DNA]</scope>
    <source>
        <strain evidence="3">cv. Nipponbare</strain>
    </source>
</reference>
<organism evidence="2 3">
    <name type="scientific">Oryza sativa subsp. japonica</name>
    <name type="common">Rice</name>
    <dbReference type="NCBI Taxonomy" id="39947"/>
    <lineage>
        <taxon>Eukaryota</taxon>
        <taxon>Viridiplantae</taxon>
        <taxon>Streptophyta</taxon>
        <taxon>Embryophyta</taxon>
        <taxon>Tracheophyta</taxon>
        <taxon>Spermatophyta</taxon>
        <taxon>Magnoliopsida</taxon>
        <taxon>Liliopsida</taxon>
        <taxon>Poales</taxon>
        <taxon>Poaceae</taxon>
        <taxon>BOP clade</taxon>
        <taxon>Oryzoideae</taxon>
        <taxon>Oryzeae</taxon>
        <taxon>Oryzinae</taxon>
        <taxon>Oryza</taxon>
        <taxon>Oryza sativa</taxon>
    </lineage>
</organism>